<proteinExistence type="predicted"/>
<sequence>MKVRGLIQSSETSELTAEADDAESARSLVEEQLPEGYELLQIHSAMPRGGRVIATAVIRAAAVTELTADGADYARARDALHALIPAGQRLLSTVIVHE</sequence>
<accession>A0A1E2SK23</accession>
<dbReference type="EMBL" id="LNZG01000023">
    <property type="protein sequence ID" value="ODA90040.1"/>
    <property type="molecule type" value="Genomic_DNA"/>
</dbReference>
<dbReference type="RefSeq" id="WP_011186957.1">
    <property type="nucleotide sequence ID" value="NZ_LNZG01000023.1"/>
</dbReference>
<gene>
    <name evidence="2" type="ORF">ATY41_03150</name>
</gene>
<feature type="region of interest" description="Disordered" evidence="1">
    <location>
        <begin position="1"/>
        <end position="28"/>
    </location>
</feature>
<comment type="caution">
    <text evidence="2">The sequence shown here is derived from an EMBL/GenBank/DDBJ whole genome shotgun (WGS) entry which is preliminary data.</text>
</comment>
<dbReference type="OrthoDB" id="4979569at2"/>
<evidence type="ECO:0000256" key="1">
    <source>
        <dbReference type="SAM" id="MobiDB-lite"/>
    </source>
</evidence>
<dbReference type="AlphaFoldDB" id="A0A1E2SK23"/>
<dbReference type="Proteomes" id="UP000094426">
    <property type="component" value="Unassembled WGS sequence"/>
</dbReference>
<name>A0A1E2SK23_LEIXY</name>
<organism evidence="2 3">
    <name type="scientific">Leifsonia xyli subsp. xyli</name>
    <dbReference type="NCBI Taxonomy" id="59736"/>
    <lineage>
        <taxon>Bacteria</taxon>
        <taxon>Bacillati</taxon>
        <taxon>Actinomycetota</taxon>
        <taxon>Actinomycetes</taxon>
        <taxon>Micrococcales</taxon>
        <taxon>Microbacteriaceae</taxon>
        <taxon>Leifsonia</taxon>
    </lineage>
</organism>
<evidence type="ECO:0000313" key="2">
    <source>
        <dbReference type="EMBL" id="ODA90040.1"/>
    </source>
</evidence>
<evidence type="ECO:0000313" key="3">
    <source>
        <dbReference type="Proteomes" id="UP000094426"/>
    </source>
</evidence>
<protein>
    <submittedName>
        <fullName evidence="2">Uncharacterized protein</fullName>
    </submittedName>
</protein>
<reference evidence="2 3" key="1">
    <citation type="submission" date="2015-11" db="EMBL/GenBank/DDBJ databases">
        <authorList>
            <person name="Zhang Y."/>
            <person name="Guo Z."/>
        </authorList>
    </citation>
    <scope>NUCLEOTIDE SEQUENCE [LARGE SCALE GENOMIC DNA]</scope>
    <source>
        <strain evidence="3">gdw1</strain>
    </source>
</reference>